<dbReference type="AlphaFoldDB" id="A0ABD1DUV7"/>
<gene>
    <name evidence="2" type="ORF">pipiens_020525</name>
</gene>
<evidence type="ECO:0000256" key="1">
    <source>
        <dbReference type="SAM" id="SignalP"/>
    </source>
</evidence>
<feature type="chain" id="PRO_5044841245" evidence="1">
    <location>
        <begin position="29"/>
        <end position="116"/>
    </location>
</feature>
<evidence type="ECO:0000313" key="2">
    <source>
        <dbReference type="EMBL" id="KAL1402935.1"/>
    </source>
</evidence>
<comment type="caution">
    <text evidence="2">The sequence shown here is derived from an EMBL/GenBank/DDBJ whole genome shotgun (WGS) entry which is preliminary data.</text>
</comment>
<proteinExistence type="predicted"/>
<dbReference type="EMBL" id="JBEHCU010002310">
    <property type="protein sequence ID" value="KAL1402935.1"/>
    <property type="molecule type" value="Genomic_DNA"/>
</dbReference>
<feature type="non-terminal residue" evidence="2">
    <location>
        <position position="116"/>
    </location>
</feature>
<name>A0ABD1DUV7_CULPP</name>
<feature type="signal peptide" evidence="1">
    <location>
        <begin position="1"/>
        <end position="28"/>
    </location>
</feature>
<keyword evidence="1" id="KW-0732">Signal</keyword>
<reference evidence="2 3" key="1">
    <citation type="submission" date="2024-05" db="EMBL/GenBank/DDBJ databases">
        <title>Culex pipiens pipiens assembly and annotation.</title>
        <authorList>
            <person name="Alout H."/>
            <person name="Durand T."/>
        </authorList>
    </citation>
    <scope>NUCLEOTIDE SEQUENCE [LARGE SCALE GENOMIC DNA]</scope>
    <source>
        <strain evidence="2">HA-2024</strain>
        <tissue evidence="2">Whole body</tissue>
    </source>
</reference>
<keyword evidence="3" id="KW-1185">Reference proteome</keyword>
<accession>A0ABD1DUV7</accession>
<sequence length="116" mass="11804">MQQITISAVLPAAALLLLLALTIPGGDAYYSVHSGGGHGGLYDTIQPGPAQVLTFPGTVPLPKCGHALFLKCHKRVREVPCVPGGYGGHLGGYAASTGAYGAAPQHYASPHHGGSY</sequence>
<protein>
    <submittedName>
        <fullName evidence="2">Uncharacterized protein</fullName>
    </submittedName>
</protein>
<evidence type="ECO:0000313" key="3">
    <source>
        <dbReference type="Proteomes" id="UP001562425"/>
    </source>
</evidence>
<organism evidence="2 3">
    <name type="scientific">Culex pipiens pipiens</name>
    <name type="common">Northern house mosquito</name>
    <dbReference type="NCBI Taxonomy" id="38569"/>
    <lineage>
        <taxon>Eukaryota</taxon>
        <taxon>Metazoa</taxon>
        <taxon>Ecdysozoa</taxon>
        <taxon>Arthropoda</taxon>
        <taxon>Hexapoda</taxon>
        <taxon>Insecta</taxon>
        <taxon>Pterygota</taxon>
        <taxon>Neoptera</taxon>
        <taxon>Endopterygota</taxon>
        <taxon>Diptera</taxon>
        <taxon>Nematocera</taxon>
        <taxon>Culicoidea</taxon>
        <taxon>Culicidae</taxon>
        <taxon>Culicinae</taxon>
        <taxon>Culicini</taxon>
        <taxon>Culex</taxon>
        <taxon>Culex</taxon>
    </lineage>
</organism>
<dbReference type="Proteomes" id="UP001562425">
    <property type="component" value="Unassembled WGS sequence"/>
</dbReference>